<organism evidence="1 2">
    <name type="scientific">Dibothriocephalus latus</name>
    <name type="common">Fish tapeworm</name>
    <name type="synonym">Diphyllobothrium latum</name>
    <dbReference type="NCBI Taxonomy" id="60516"/>
    <lineage>
        <taxon>Eukaryota</taxon>
        <taxon>Metazoa</taxon>
        <taxon>Spiralia</taxon>
        <taxon>Lophotrochozoa</taxon>
        <taxon>Platyhelminthes</taxon>
        <taxon>Cestoda</taxon>
        <taxon>Eucestoda</taxon>
        <taxon>Diphyllobothriidea</taxon>
        <taxon>Diphyllobothriidae</taxon>
        <taxon>Dibothriocephalus</taxon>
    </lineage>
</organism>
<protein>
    <recommendedName>
        <fullName evidence="3">CUB domain-containing protein</fullName>
    </recommendedName>
</protein>
<sequence>MPPSFRQEASTADATSPICQFVIQPEVKEVSSGGGTRGGPGAAEGEFRGEFVSPAYPGLHPAGLVCVYQFIGRPNQRVRVEIHDLSLQSHFDS</sequence>
<evidence type="ECO:0000313" key="1">
    <source>
        <dbReference type="EMBL" id="VDN31209.1"/>
    </source>
</evidence>
<dbReference type="EMBL" id="UYRU01080609">
    <property type="protein sequence ID" value="VDN31209.1"/>
    <property type="molecule type" value="Genomic_DNA"/>
</dbReference>
<dbReference type="InterPro" id="IPR035914">
    <property type="entry name" value="Sperma_CUB_dom_sf"/>
</dbReference>
<evidence type="ECO:0000313" key="2">
    <source>
        <dbReference type="Proteomes" id="UP000281553"/>
    </source>
</evidence>
<evidence type="ECO:0008006" key="3">
    <source>
        <dbReference type="Google" id="ProtNLM"/>
    </source>
</evidence>
<reference evidence="1 2" key="1">
    <citation type="submission" date="2018-11" db="EMBL/GenBank/DDBJ databases">
        <authorList>
            <consortium name="Pathogen Informatics"/>
        </authorList>
    </citation>
    <scope>NUCLEOTIDE SEQUENCE [LARGE SCALE GENOMIC DNA]</scope>
</reference>
<dbReference type="Proteomes" id="UP000281553">
    <property type="component" value="Unassembled WGS sequence"/>
</dbReference>
<keyword evidence="2" id="KW-1185">Reference proteome</keyword>
<accession>A0A3P7QLW6</accession>
<gene>
    <name evidence="1" type="ORF">DILT_LOCUS15702</name>
</gene>
<name>A0A3P7QLW6_DIBLA</name>
<proteinExistence type="predicted"/>
<dbReference type="SUPFAM" id="SSF49854">
    <property type="entry name" value="Spermadhesin, CUB domain"/>
    <property type="match status" value="1"/>
</dbReference>
<dbReference type="AlphaFoldDB" id="A0A3P7QLW6"/>
<dbReference type="OrthoDB" id="6277583at2759"/>
<dbReference type="Gene3D" id="2.60.120.290">
    <property type="entry name" value="Spermadhesin, CUB domain"/>
    <property type="match status" value="1"/>
</dbReference>